<dbReference type="GO" id="GO:0035267">
    <property type="term" value="C:NuA4 histone acetyltransferase complex"/>
    <property type="evidence" value="ECO:0007669"/>
    <property type="project" value="TreeGrafter"/>
</dbReference>
<dbReference type="AlphaFoldDB" id="A0A914S6N8"/>
<dbReference type="Proteomes" id="UP000887564">
    <property type="component" value="Unplaced"/>
</dbReference>
<dbReference type="InterPro" id="IPR001487">
    <property type="entry name" value="Bromodomain"/>
</dbReference>
<dbReference type="PANTHER" id="PTHR15398">
    <property type="entry name" value="BROMODOMAIN-CONTAINING PROTEIN 8"/>
    <property type="match status" value="1"/>
</dbReference>
<name>A0A914S6N8_PAREQ</name>
<proteinExistence type="predicted"/>
<dbReference type="Gene3D" id="1.20.920.10">
    <property type="entry name" value="Bromodomain-like"/>
    <property type="match status" value="1"/>
</dbReference>
<evidence type="ECO:0000313" key="4">
    <source>
        <dbReference type="Proteomes" id="UP000887564"/>
    </source>
</evidence>
<protein>
    <submittedName>
        <fullName evidence="5">Bromo domain-containing protein</fullName>
    </submittedName>
</protein>
<evidence type="ECO:0000256" key="1">
    <source>
        <dbReference type="ARBA" id="ARBA00023117"/>
    </source>
</evidence>
<accession>A0A914S6N8</accession>
<dbReference type="InterPro" id="IPR036427">
    <property type="entry name" value="Bromodomain-like_sf"/>
</dbReference>
<dbReference type="PROSITE" id="PS50014">
    <property type="entry name" value="BROMODOMAIN_2"/>
    <property type="match status" value="1"/>
</dbReference>
<dbReference type="SUPFAM" id="SSF47370">
    <property type="entry name" value="Bromodomain"/>
    <property type="match status" value="1"/>
</dbReference>
<keyword evidence="1 2" id="KW-0103">Bromodomain</keyword>
<sequence length="62" mass="6901">MDLATLKKQLDAGKVTDMIEFKRRLLLMFANAVMFNSTGHDVNNYAKEMAADALSSLKVIPL</sequence>
<evidence type="ECO:0000256" key="2">
    <source>
        <dbReference type="PROSITE-ProRule" id="PRU00035"/>
    </source>
</evidence>
<dbReference type="Pfam" id="PF00439">
    <property type="entry name" value="Bromodomain"/>
    <property type="match status" value="1"/>
</dbReference>
<evidence type="ECO:0000313" key="5">
    <source>
        <dbReference type="WBParaSite" id="PEQ_0001284901-mRNA-1"/>
    </source>
</evidence>
<feature type="domain" description="Bromo" evidence="3">
    <location>
        <begin position="1"/>
        <end position="43"/>
    </location>
</feature>
<dbReference type="WBParaSite" id="PEQ_0001284901-mRNA-1">
    <property type="protein sequence ID" value="PEQ_0001284901-mRNA-1"/>
    <property type="gene ID" value="PEQ_0001284901"/>
</dbReference>
<reference evidence="5" key="1">
    <citation type="submission" date="2022-11" db="UniProtKB">
        <authorList>
            <consortium name="WormBaseParasite"/>
        </authorList>
    </citation>
    <scope>IDENTIFICATION</scope>
</reference>
<dbReference type="PANTHER" id="PTHR15398:SF4">
    <property type="entry name" value="BROMODOMAIN-CONTAINING PROTEIN 8 ISOFORM X1"/>
    <property type="match status" value="1"/>
</dbReference>
<organism evidence="4 5">
    <name type="scientific">Parascaris equorum</name>
    <name type="common">Equine roundworm</name>
    <dbReference type="NCBI Taxonomy" id="6256"/>
    <lineage>
        <taxon>Eukaryota</taxon>
        <taxon>Metazoa</taxon>
        <taxon>Ecdysozoa</taxon>
        <taxon>Nematoda</taxon>
        <taxon>Chromadorea</taxon>
        <taxon>Rhabditida</taxon>
        <taxon>Spirurina</taxon>
        <taxon>Ascaridomorpha</taxon>
        <taxon>Ascaridoidea</taxon>
        <taxon>Ascarididae</taxon>
        <taxon>Parascaris</taxon>
    </lineage>
</organism>
<keyword evidence="4" id="KW-1185">Reference proteome</keyword>
<evidence type="ECO:0000259" key="3">
    <source>
        <dbReference type="PROSITE" id="PS50014"/>
    </source>
</evidence>